<sequence length="113" mass="13634">MYCTIKYINVENELDFSKIEGFEWDEGNVNKNWLKHLISSKESEEVFVNKRVYYYDDKHSQIEKRFSVYGITNNGRKLIVIFTIRKSRIRIISARDQNSKERKKYEKEAKINS</sequence>
<evidence type="ECO:0008006" key="3">
    <source>
        <dbReference type="Google" id="ProtNLM"/>
    </source>
</evidence>
<reference evidence="2" key="1">
    <citation type="submission" date="2017-09" db="EMBL/GenBank/DDBJ databases">
        <title>Depth-based differentiation of microbial function through sediment-hosted aquifers and enrichment of novel symbionts in the deep terrestrial subsurface.</title>
        <authorList>
            <person name="Probst A.J."/>
            <person name="Ladd B."/>
            <person name="Jarett J.K."/>
            <person name="Geller-Mcgrath D.E."/>
            <person name="Sieber C.M.K."/>
            <person name="Emerson J.B."/>
            <person name="Anantharaman K."/>
            <person name="Thomas B.C."/>
            <person name="Malmstrom R."/>
            <person name="Stieglmeier M."/>
            <person name="Klingl A."/>
            <person name="Woyke T."/>
            <person name="Ryan C.M."/>
            <person name="Banfield J.F."/>
        </authorList>
    </citation>
    <scope>NUCLEOTIDE SEQUENCE [LARGE SCALE GENOMIC DNA]</scope>
</reference>
<evidence type="ECO:0000313" key="1">
    <source>
        <dbReference type="EMBL" id="PIU37504.1"/>
    </source>
</evidence>
<organism evidence="1 2">
    <name type="scientific">Candidatus Roizmanbacteria bacterium CG07_land_8_20_14_0_80_34_15</name>
    <dbReference type="NCBI Taxonomy" id="1974849"/>
    <lineage>
        <taxon>Bacteria</taxon>
        <taxon>Candidatus Roizmaniibacteriota</taxon>
    </lineage>
</organism>
<dbReference type="Gene3D" id="3.10.450.530">
    <property type="entry name" value="Ribonuclease toxin, BrnT, of type II toxin-antitoxin system"/>
    <property type="match status" value="1"/>
</dbReference>
<dbReference type="InterPro" id="IPR038573">
    <property type="entry name" value="BrnT_sf"/>
</dbReference>
<dbReference type="InterPro" id="IPR007460">
    <property type="entry name" value="BrnT_toxin"/>
</dbReference>
<proteinExistence type="predicted"/>
<comment type="caution">
    <text evidence="1">The sequence shown here is derived from an EMBL/GenBank/DDBJ whole genome shotgun (WGS) entry which is preliminary data.</text>
</comment>
<name>A0A2M6YVH9_9BACT</name>
<dbReference type="EMBL" id="PEWY01000013">
    <property type="protein sequence ID" value="PIU37504.1"/>
    <property type="molecule type" value="Genomic_DNA"/>
</dbReference>
<dbReference type="Pfam" id="PF04365">
    <property type="entry name" value="BrnT_toxin"/>
    <property type="match status" value="1"/>
</dbReference>
<evidence type="ECO:0000313" key="2">
    <source>
        <dbReference type="Proteomes" id="UP000230184"/>
    </source>
</evidence>
<accession>A0A2M6YVH9</accession>
<gene>
    <name evidence="1" type="ORF">COT02_00550</name>
</gene>
<dbReference type="Proteomes" id="UP000230184">
    <property type="component" value="Unassembled WGS sequence"/>
</dbReference>
<dbReference type="AlphaFoldDB" id="A0A2M6YVH9"/>
<protein>
    <recommendedName>
        <fullName evidence="3">BrnT family toxin</fullName>
    </recommendedName>
</protein>